<gene>
    <name evidence="5" type="primary">xpt</name>
    <name evidence="8" type="ORF">CUU66_19415</name>
</gene>
<comment type="function">
    <text evidence="5">Converts the preformed base xanthine, a product of nucleic acid breakdown, to xanthosine 5'-monophosphate (XMP), so it can be reused for RNA or DNA synthesis.</text>
</comment>
<organism evidence="8 9">
    <name type="scientific">Peribacillus deserti</name>
    <dbReference type="NCBI Taxonomy" id="673318"/>
    <lineage>
        <taxon>Bacteria</taxon>
        <taxon>Bacillati</taxon>
        <taxon>Bacillota</taxon>
        <taxon>Bacilli</taxon>
        <taxon>Bacillales</taxon>
        <taxon>Bacillaceae</taxon>
        <taxon>Peribacillus</taxon>
    </lineage>
</organism>
<dbReference type="GO" id="GO:0032265">
    <property type="term" value="P:XMP salvage"/>
    <property type="evidence" value="ECO:0007669"/>
    <property type="project" value="UniProtKB-UniRule"/>
</dbReference>
<evidence type="ECO:0000256" key="6">
    <source>
        <dbReference type="NCBIfam" id="TIGR01744"/>
    </source>
</evidence>
<dbReference type="GO" id="GO:0046110">
    <property type="term" value="P:xanthine metabolic process"/>
    <property type="evidence" value="ECO:0007669"/>
    <property type="project" value="UniProtKB-UniRule"/>
</dbReference>
<keyword evidence="9" id="KW-1185">Reference proteome</keyword>
<dbReference type="PANTHER" id="PTHR43864:SF1">
    <property type="entry name" value="XANTHINE PHOSPHORIBOSYLTRANSFERASE"/>
    <property type="match status" value="1"/>
</dbReference>
<evidence type="ECO:0000313" key="9">
    <source>
        <dbReference type="Proteomes" id="UP000234748"/>
    </source>
</evidence>
<dbReference type="AlphaFoldDB" id="A0A2N5M285"/>
<evidence type="ECO:0000313" key="8">
    <source>
        <dbReference type="EMBL" id="PLT28383.1"/>
    </source>
</evidence>
<dbReference type="SUPFAM" id="SSF53271">
    <property type="entry name" value="PRTase-like"/>
    <property type="match status" value="1"/>
</dbReference>
<keyword evidence="1 5" id="KW-0963">Cytoplasm</keyword>
<dbReference type="InterPro" id="IPR029057">
    <property type="entry name" value="PRTase-like"/>
</dbReference>
<comment type="subunit">
    <text evidence="5">Homodimer.</text>
</comment>
<dbReference type="Pfam" id="PF00156">
    <property type="entry name" value="Pribosyltran"/>
    <property type="match status" value="1"/>
</dbReference>
<evidence type="ECO:0000259" key="7">
    <source>
        <dbReference type="Pfam" id="PF00156"/>
    </source>
</evidence>
<dbReference type="PANTHER" id="PTHR43864">
    <property type="entry name" value="HYPOXANTHINE/GUANINE PHOSPHORIBOSYLTRANSFERASE"/>
    <property type="match status" value="1"/>
</dbReference>
<reference evidence="8 9" key="1">
    <citation type="submission" date="2017-11" db="EMBL/GenBank/DDBJ databases">
        <title>Comparitive Functional Genomics of Dry Heat Resistant strains isolated from the Viking Spacecraft.</title>
        <authorList>
            <person name="Seuylemezian A."/>
            <person name="Cooper K."/>
            <person name="Vaishampayan P."/>
        </authorList>
    </citation>
    <scope>NUCLEOTIDE SEQUENCE [LARGE SCALE GENOMIC DNA]</scope>
    <source>
        <strain evidence="8 9">V1-29</strain>
    </source>
</reference>
<comment type="caution">
    <text evidence="8">The sequence shown here is derived from an EMBL/GenBank/DDBJ whole genome shotgun (WGS) entry which is preliminary data.</text>
</comment>
<dbReference type="RefSeq" id="WP_101645048.1">
    <property type="nucleotide sequence ID" value="NZ_PGUY01000062.1"/>
</dbReference>
<keyword evidence="2 5" id="KW-0328">Glycosyltransferase</keyword>
<name>A0A2N5M285_9BACI</name>
<evidence type="ECO:0000256" key="1">
    <source>
        <dbReference type="ARBA" id="ARBA00022490"/>
    </source>
</evidence>
<keyword evidence="3 5" id="KW-0808">Transferase</keyword>
<feature type="binding site" evidence="5">
    <location>
        <position position="20"/>
    </location>
    <ligand>
        <name>xanthine</name>
        <dbReference type="ChEBI" id="CHEBI:17712"/>
    </ligand>
</feature>
<dbReference type="GO" id="GO:0006166">
    <property type="term" value="P:purine ribonucleoside salvage"/>
    <property type="evidence" value="ECO:0007669"/>
    <property type="project" value="UniProtKB-KW"/>
</dbReference>
<dbReference type="EMBL" id="PGUY01000062">
    <property type="protein sequence ID" value="PLT28383.1"/>
    <property type="molecule type" value="Genomic_DNA"/>
</dbReference>
<proteinExistence type="inferred from homology"/>
<dbReference type="Gene3D" id="3.40.50.2020">
    <property type="match status" value="1"/>
</dbReference>
<dbReference type="InterPro" id="IPR010079">
    <property type="entry name" value="Xanthine_PRibTrfase"/>
</dbReference>
<protein>
    <recommendedName>
        <fullName evidence="5 6">Xanthine phosphoribosyltransferase</fullName>
        <shortName evidence="5">XPRTase</shortName>
        <ecNumber evidence="5 6">2.4.2.22</ecNumber>
    </recommendedName>
</protein>
<dbReference type="NCBIfam" id="NF006671">
    <property type="entry name" value="PRK09219.1"/>
    <property type="match status" value="1"/>
</dbReference>
<dbReference type="HAMAP" id="MF_01184">
    <property type="entry name" value="XPRTase"/>
    <property type="match status" value="1"/>
</dbReference>
<comment type="similarity">
    <text evidence="5">Belongs to the purine/pyrimidine phosphoribosyltransferase family. Xpt subfamily.</text>
</comment>
<dbReference type="InterPro" id="IPR000836">
    <property type="entry name" value="PRTase_dom"/>
</dbReference>
<dbReference type="NCBIfam" id="TIGR01744">
    <property type="entry name" value="XPRTase"/>
    <property type="match status" value="1"/>
</dbReference>
<feature type="binding site" evidence="5">
    <location>
        <position position="27"/>
    </location>
    <ligand>
        <name>xanthine</name>
        <dbReference type="ChEBI" id="CHEBI:17712"/>
    </ligand>
</feature>
<dbReference type="InterPro" id="IPR050118">
    <property type="entry name" value="Pur/Pyrimidine_PRTase"/>
</dbReference>
<comment type="pathway">
    <text evidence="5">Purine metabolism; XMP biosynthesis via salvage pathway; XMP from xanthine: step 1/1.</text>
</comment>
<keyword evidence="4 5" id="KW-0660">Purine salvage</keyword>
<comment type="catalytic activity">
    <reaction evidence="5">
        <text>XMP + diphosphate = xanthine + 5-phospho-alpha-D-ribose 1-diphosphate</text>
        <dbReference type="Rhea" id="RHEA:10800"/>
        <dbReference type="ChEBI" id="CHEBI:17712"/>
        <dbReference type="ChEBI" id="CHEBI:33019"/>
        <dbReference type="ChEBI" id="CHEBI:57464"/>
        <dbReference type="ChEBI" id="CHEBI:58017"/>
        <dbReference type="EC" id="2.4.2.22"/>
    </reaction>
</comment>
<dbReference type="UniPathway" id="UPA00602">
    <property type="reaction ID" value="UER00658"/>
</dbReference>
<evidence type="ECO:0000256" key="5">
    <source>
        <dbReference type="HAMAP-Rule" id="MF_01184"/>
    </source>
</evidence>
<feature type="binding site" evidence="5">
    <location>
        <begin position="128"/>
        <end position="132"/>
    </location>
    <ligand>
        <name>5-phospho-alpha-D-ribose 1-diphosphate</name>
        <dbReference type="ChEBI" id="CHEBI:58017"/>
    </ligand>
</feature>
<dbReference type="EC" id="2.4.2.22" evidence="5 6"/>
<sequence length="199" mass="21924">MKLLKEKMLKEGIVLSDSVLKVDSFLNHQMDPQLINEIGREFANRFESESITKVLTIESSGIGPGILAAMYLQVPLVFARKRKSLTLTDNLLTSSVYSFTKQENYEISVSNRFLSSQDKVLIIDDFLANGQAALGLIDLIQKAGSDLAGVGIVIEKGFQDGGKVLRERGIRVESLAIIHSLKEGNIQFAEQAMEGAIHE</sequence>
<evidence type="ECO:0000256" key="3">
    <source>
        <dbReference type="ARBA" id="ARBA00022679"/>
    </source>
</evidence>
<evidence type="ECO:0000256" key="4">
    <source>
        <dbReference type="ARBA" id="ARBA00022726"/>
    </source>
</evidence>
<dbReference type="CDD" id="cd06223">
    <property type="entry name" value="PRTases_typeI"/>
    <property type="match status" value="1"/>
</dbReference>
<dbReference type="Proteomes" id="UP000234748">
    <property type="component" value="Unassembled WGS sequence"/>
</dbReference>
<dbReference type="GO" id="GO:0005737">
    <property type="term" value="C:cytoplasm"/>
    <property type="evidence" value="ECO:0007669"/>
    <property type="project" value="UniProtKB-SubCell"/>
</dbReference>
<dbReference type="OrthoDB" id="9790678at2"/>
<comment type="subcellular location">
    <subcellularLocation>
        <location evidence="5">Cytoplasm</location>
    </subcellularLocation>
</comment>
<feature type="binding site" evidence="5">
    <location>
        <position position="156"/>
    </location>
    <ligand>
        <name>xanthine</name>
        <dbReference type="ChEBI" id="CHEBI:17712"/>
    </ligand>
</feature>
<dbReference type="GO" id="GO:0000310">
    <property type="term" value="F:xanthine phosphoribosyltransferase activity"/>
    <property type="evidence" value="ECO:0007669"/>
    <property type="project" value="UniProtKB-UniRule"/>
</dbReference>
<accession>A0A2N5M285</accession>
<evidence type="ECO:0000256" key="2">
    <source>
        <dbReference type="ARBA" id="ARBA00022676"/>
    </source>
</evidence>
<feature type="domain" description="Phosphoribosyltransferase" evidence="7">
    <location>
        <begin position="32"/>
        <end position="157"/>
    </location>
</feature>